<keyword evidence="3" id="KW-1185">Reference proteome</keyword>
<sequence length="413" mass="46932">MEAEMKKIEIDELKAGGGKEKYEELITLIERVAAETDSTKELVGSSREFTDITSNKILGHLRDLETKQEHRLVEMINKQEALISHLLATHNMEKEAILRDSHRLFEDLDKKLDNIVKLQESAVRVEAENLTTKESMESIVKLLHSAVRVEAENLTTKKSMDNIVEPGPQGVDGVLSDTDHSISAKGSAGSKPNLDTRVQKADLQPKKRRRLSTDAVEEKVLKPRQHELLLDIYSTEPSKLELTLSTNNRFFFKLEKLLMLKIVNFEASEIGFICQLLSGACVKSHPSRVLVLIFDIMYVLVDHPLLLQAISSILERSGPIQLSKPTIQFMDSYIFGIYEVYRNHYSENQQKLDLGRGYYTLISNILGLTEPGSKIEYFDVVCDKIVAEKEYPVFNRRLIMAFYNILASHLNKA</sequence>
<organism evidence="2 3">
    <name type="scientific">Zancudomyces culisetae</name>
    <name type="common">Gut fungus</name>
    <name type="synonym">Smittium culisetae</name>
    <dbReference type="NCBI Taxonomy" id="1213189"/>
    <lineage>
        <taxon>Eukaryota</taxon>
        <taxon>Fungi</taxon>
        <taxon>Fungi incertae sedis</taxon>
        <taxon>Zoopagomycota</taxon>
        <taxon>Kickxellomycotina</taxon>
        <taxon>Harpellomycetes</taxon>
        <taxon>Harpellales</taxon>
        <taxon>Legeriomycetaceae</taxon>
        <taxon>Zancudomyces</taxon>
    </lineage>
</organism>
<evidence type="ECO:0000313" key="3">
    <source>
        <dbReference type="Proteomes" id="UP000188320"/>
    </source>
</evidence>
<dbReference type="Proteomes" id="UP000188320">
    <property type="component" value="Unassembled WGS sequence"/>
</dbReference>
<name>A0A1R1PEH6_ZANCU</name>
<dbReference type="EMBL" id="LSSK01001575">
    <property type="protein sequence ID" value="OMH79361.1"/>
    <property type="molecule type" value="Genomic_DNA"/>
</dbReference>
<comment type="caution">
    <text evidence="2">The sequence shown here is derived from an EMBL/GenBank/DDBJ whole genome shotgun (WGS) entry which is preliminary data.</text>
</comment>
<dbReference type="AlphaFoldDB" id="A0A1R1PEH6"/>
<evidence type="ECO:0000256" key="1">
    <source>
        <dbReference type="SAM" id="MobiDB-lite"/>
    </source>
</evidence>
<reference evidence="3" key="1">
    <citation type="submission" date="2017-01" db="EMBL/GenBank/DDBJ databases">
        <authorList>
            <person name="Wang Y."/>
            <person name="White M."/>
            <person name="Kvist S."/>
            <person name="Moncalvo J.-M."/>
        </authorList>
    </citation>
    <scope>NUCLEOTIDE SEQUENCE [LARGE SCALE GENOMIC DNA]</scope>
    <source>
        <strain evidence="3">COL-18-3</strain>
    </source>
</reference>
<accession>A0A1R1PEH6</accession>
<proteinExistence type="predicted"/>
<protein>
    <submittedName>
        <fullName evidence="2">Uncharacterized protein</fullName>
    </submittedName>
</protein>
<feature type="region of interest" description="Disordered" evidence="1">
    <location>
        <begin position="176"/>
        <end position="209"/>
    </location>
</feature>
<evidence type="ECO:0000313" key="2">
    <source>
        <dbReference type="EMBL" id="OMH79361.1"/>
    </source>
</evidence>
<gene>
    <name evidence="2" type="ORF">AX774_g7222</name>
</gene>